<dbReference type="Gene3D" id="3.40.50.12370">
    <property type="match status" value="1"/>
</dbReference>
<sequence>MPGPVVAGILAVASAEDVLRHGFEAAGDRDVPLHVLVAGAAAVAGPADEVHQVIERWSEKYPTVPVTVTVHAGLDAAIVLAAATHDGGLLVMAETHGLREDAIIRAIRRRVHCPLAVTRSRHPLP</sequence>
<gene>
    <name evidence="1" type="ORF">ACFQ5G_37305</name>
</gene>
<keyword evidence="2" id="KW-1185">Reference proteome</keyword>
<comment type="caution">
    <text evidence="1">The sequence shown here is derived from an EMBL/GenBank/DDBJ whole genome shotgun (WGS) entry which is preliminary data.</text>
</comment>
<evidence type="ECO:0000313" key="2">
    <source>
        <dbReference type="Proteomes" id="UP001597183"/>
    </source>
</evidence>
<dbReference type="Proteomes" id="UP001597183">
    <property type="component" value="Unassembled WGS sequence"/>
</dbReference>
<accession>A0ABW4ALA7</accession>
<name>A0ABW4ALA7_9ACTN</name>
<reference evidence="2" key="1">
    <citation type="journal article" date="2019" name="Int. J. Syst. Evol. Microbiol.">
        <title>The Global Catalogue of Microorganisms (GCM) 10K type strain sequencing project: providing services to taxonomists for standard genome sequencing and annotation.</title>
        <authorList>
            <consortium name="The Broad Institute Genomics Platform"/>
            <consortium name="The Broad Institute Genome Sequencing Center for Infectious Disease"/>
            <person name="Wu L."/>
            <person name="Ma J."/>
        </authorList>
    </citation>
    <scope>NUCLEOTIDE SEQUENCE [LARGE SCALE GENOMIC DNA]</scope>
    <source>
        <strain evidence="2">CCM 7526</strain>
    </source>
</reference>
<dbReference type="RefSeq" id="WP_317795605.1">
    <property type="nucleotide sequence ID" value="NZ_AP028461.1"/>
</dbReference>
<protein>
    <recommendedName>
        <fullName evidence="3">UspA domain-containing protein</fullName>
    </recommendedName>
</protein>
<organism evidence="1 2">
    <name type="scientific">Actinoplanes sichuanensis</name>
    <dbReference type="NCBI Taxonomy" id="512349"/>
    <lineage>
        <taxon>Bacteria</taxon>
        <taxon>Bacillati</taxon>
        <taxon>Actinomycetota</taxon>
        <taxon>Actinomycetes</taxon>
        <taxon>Micromonosporales</taxon>
        <taxon>Micromonosporaceae</taxon>
        <taxon>Actinoplanes</taxon>
    </lineage>
</organism>
<dbReference type="EMBL" id="JBHTMK010000050">
    <property type="protein sequence ID" value="MFD1371028.1"/>
    <property type="molecule type" value="Genomic_DNA"/>
</dbReference>
<proteinExistence type="predicted"/>
<evidence type="ECO:0008006" key="3">
    <source>
        <dbReference type="Google" id="ProtNLM"/>
    </source>
</evidence>
<evidence type="ECO:0000313" key="1">
    <source>
        <dbReference type="EMBL" id="MFD1371028.1"/>
    </source>
</evidence>